<evidence type="ECO:0000256" key="12">
    <source>
        <dbReference type="ARBA" id="ARBA00073972"/>
    </source>
</evidence>
<name>A0AAN9H4K7_9TELE</name>
<dbReference type="AlphaFoldDB" id="A0AAN9H4K7"/>
<dbReference type="EMBL" id="JAYKXH010000012">
    <property type="protein sequence ID" value="KAK7150662.1"/>
    <property type="molecule type" value="Genomic_DNA"/>
</dbReference>
<comment type="subunit">
    <text evidence="11">Part of the BCDX2 complex consisting of RAD51B, RAD51C, RAD51D and XRCC2; the complex has a ring-like structure arranged into a flat disc around a central channel. The BCDX2 subcomplex RAD51B:RAD51C interacts with RAD51. Interacts with SWSAP1; involved in homologous recombination repair. Interacts with HELQ.</text>
</comment>
<dbReference type="InterPro" id="IPR058766">
    <property type="entry name" value="HHH_XRCC3_RAD51B"/>
</dbReference>
<dbReference type="InterPro" id="IPR016467">
    <property type="entry name" value="DNA_recomb/repair_RecA-like"/>
</dbReference>
<evidence type="ECO:0000256" key="11">
    <source>
        <dbReference type="ARBA" id="ARBA00062240"/>
    </source>
</evidence>
<dbReference type="GO" id="GO:0003690">
    <property type="term" value="F:double-stranded DNA binding"/>
    <property type="evidence" value="ECO:0007669"/>
    <property type="project" value="TreeGrafter"/>
</dbReference>
<keyword evidence="5" id="KW-0067">ATP-binding</keyword>
<keyword evidence="7" id="KW-0233">DNA recombination</keyword>
<dbReference type="Proteomes" id="UP001364617">
    <property type="component" value="Unassembled WGS sequence"/>
</dbReference>
<dbReference type="PROSITE" id="PS50162">
    <property type="entry name" value="RECA_2"/>
    <property type="match status" value="1"/>
</dbReference>
<dbReference type="GO" id="GO:0003697">
    <property type="term" value="F:single-stranded DNA binding"/>
    <property type="evidence" value="ECO:0007669"/>
    <property type="project" value="TreeGrafter"/>
</dbReference>
<evidence type="ECO:0000256" key="10">
    <source>
        <dbReference type="ARBA" id="ARBA00053115"/>
    </source>
</evidence>
<comment type="caution">
    <text evidence="16">The sequence shown here is derived from an EMBL/GenBank/DDBJ whole genome shotgun (WGS) entry which is preliminary data.</text>
</comment>
<comment type="similarity">
    <text evidence="2">Belongs to the RecA family. RAD51 subfamily.</text>
</comment>
<dbReference type="GO" id="GO:0005657">
    <property type="term" value="C:replication fork"/>
    <property type="evidence" value="ECO:0007669"/>
    <property type="project" value="TreeGrafter"/>
</dbReference>
<dbReference type="SUPFAM" id="SSF52540">
    <property type="entry name" value="P-loop containing nucleoside triphosphate hydrolases"/>
    <property type="match status" value="1"/>
</dbReference>
<dbReference type="InterPro" id="IPR020588">
    <property type="entry name" value="RecA_ATP-bd"/>
</dbReference>
<keyword evidence="4" id="KW-0227">DNA damage</keyword>
<keyword evidence="17" id="KW-1185">Reference proteome</keyword>
<dbReference type="PANTHER" id="PTHR46456:SF1">
    <property type="entry name" value="DNA REPAIR PROTEIN RAD51 HOMOLOG 2"/>
    <property type="match status" value="1"/>
</dbReference>
<comment type="function">
    <text evidence="10">Involved in the homologous recombination repair (HRR) pathway of double-stranded DNA breaks arising during DNA replication or induced by DNA-damaging agents. May promote the assembly of presynaptic RAD51 nucleoprotein filaments. Binds single-stranded DNA and double-stranded DNA and has DNA-dependent ATPase activity. Part of the RAD51 paralog protein complex BCDX2 which acts in the BRCA1-BRCA2-dependent HR pathway. Upon DNA damage, BCDX2 acts downstream of BRCA2 recruitment and upstream of RAD51 recruitment. BCDX2 binds predominantly to the intersection of the four duplex arms of the Holliday junction and to junction of replication forks. The BCDX2 complex was originally reported to bind single-stranded DNA, single-stranded gaps in duplex DNA and specifically to nicks in duplex DNA. The BCDX2 subcomplex RAD51B:RAD51C exhibits single-stranded DNA-dependent ATPase activity suggesting an involvement in early stages of the HR pathway.</text>
</comment>
<evidence type="ECO:0000256" key="7">
    <source>
        <dbReference type="ARBA" id="ARBA00023172"/>
    </source>
</evidence>
<evidence type="ECO:0000259" key="15">
    <source>
        <dbReference type="PROSITE" id="PS50162"/>
    </source>
</evidence>
<evidence type="ECO:0000256" key="8">
    <source>
        <dbReference type="ARBA" id="ARBA00023204"/>
    </source>
</evidence>
<evidence type="ECO:0000313" key="17">
    <source>
        <dbReference type="Proteomes" id="UP001364617"/>
    </source>
</evidence>
<keyword evidence="6" id="KW-0238">DNA-binding</keyword>
<dbReference type="Gene3D" id="3.40.50.300">
    <property type="entry name" value="P-loop containing nucleotide triphosphate hydrolases"/>
    <property type="match status" value="1"/>
</dbReference>
<dbReference type="InterPro" id="IPR003593">
    <property type="entry name" value="AAA+_ATPase"/>
</dbReference>
<dbReference type="GO" id="GO:0000724">
    <property type="term" value="P:double-strand break repair via homologous recombination"/>
    <property type="evidence" value="ECO:0007669"/>
    <property type="project" value="InterPro"/>
</dbReference>
<dbReference type="GO" id="GO:0005524">
    <property type="term" value="F:ATP binding"/>
    <property type="evidence" value="ECO:0007669"/>
    <property type="project" value="UniProtKB-KW"/>
</dbReference>
<evidence type="ECO:0000256" key="3">
    <source>
        <dbReference type="ARBA" id="ARBA00022741"/>
    </source>
</evidence>
<proteinExistence type="inferred from homology"/>
<evidence type="ECO:0000256" key="9">
    <source>
        <dbReference type="ARBA" id="ARBA00023242"/>
    </source>
</evidence>
<dbReference type="InterPro" id="IPR027417">
    <property type="entry name" value="P-loop_NTPase"/>
</dbReference>
<dbReference type="PANTHER" id="PTHR46456">
    <property type="entry name" value="DNA REPAIR PROTEIN RAD51 HOMOLOG 2"/>
    <property type="match status" value="1"/>
</dbReference>
<sequence>MASKKLRRTGVSTDLCERLKRHQVETCQDVLSATPVELMRLAGLSYSAALELLRLVSKACSPAVRTALDLWRKKGELCFSTSLPVLDRLLQGGLPRGALTEVTGPSGCGKTQFCIMLSILATLPKSMGGLDSGVIYIDTESAFSAERLIEMAQARFPEFFSVKERLLEMASRVHLFRELTCQDVLHRLGRLEEDIIACRVGLLILDSVASVVRKEFDTSLPGNLTHRSNLLGQEAAVLKYLSQEFCIPVVLTNQITTHVGEKVHCPQRNPADVSTEEDSGFVTAALGNTWSHCVNTRLIVQYEDTERRQIIIAKSPVAPFAVLSYTVQREGIRLEGNENPESTLIHGTDPGLQPIRVRTGFIYNLSQSTPSSC</sequence>
<dbReference type="CDD" id="cd19493">
    <property type="entry name" value="Rad51B"/>
    <property type="match status" value="1"/>
</dbReference>
<dbReference type="GO" id="GO:0140664">
    <property type="term" value="F:ATP-dependent DNA damage sensor activity"/>
    <property type="evidence" value="ECO:0007669"/>
    <property type="project" value="InterPro"/>
</dbReference>
<dbReference type="Pfam" id="PF26169">
    <property type="entry name" value="HHH_XRCC3_RpoA"/>
    <property type="match status" value="1"/>
</dbReference>
<dbReference type="InterPro" id="IPR013632">
    <property type="entry name" value="Rad51_C"/>
</dbReference>
<keyword evidence="8" id="KW-0234">DNA repair</keyword>
<dbReference type="FunFam" id="3.40.50.300:FF:000806">
    <property type="entry name" value="DNA repair protein RAD51 homolog 2"/>
    <property type="match status" value="1"/>
</dbReference>
<dbReference type="GO" id="GO:0000400">
    <property type="term" value="F:four-way junction DNA binding"/>
    <property type="evidence" value="ECO:0007669"/>
    <property type="project" value="TreeGrafter"/>
</dbReference>
<dbReference type="Pfam" id="PF08423">
    <property type="entry name" value="Rad51"/>
    <property type="match status" value="1"/>
</dbReference>
<comment type="subcellular location">
    <subcellularLocation>
        <location evidence="1">Nucleus</location>
    </subcellularLocation>
</comment>
<reference evidence="16 17" key="1">
    <citation type="submission" date="2024-02" db="EMBL/GenBank/DDBJ databases">
        <title>Chromosome-level genome assembly of the Eurasian Minnow (Phoxinus phoxinus).</title>
        <authorList>
            <person name="Oriowo T.O."/>
            <person name="Martin S."/>
            <person name="Stange M."/>
            <person name="Chrysostomakis Y."/>
            <person name="Brown T."/>
            <person name="Winkler S."/>
            <person name="Kukowka S."/>
            <person name="Myers E.W."/>
            <person name="Bohne A."/>
        </authorList>
    </citation>
    <scope>NUCLEOTIDE SEQUENCE [LARGE SCALE GENOMIC DNA]</scope>
    <source>
        <strain evidence="16">ZFMK-TIS-60720</strain>
        <tissue evidence="16">Whole Organism</tissue>
    </source>
</reference>
<dbReference type="SMART" id="SM00382">
    <property type="entry name" value="AAA"/>
    <property type="match status" value="1"/>
</dbReference>
<organism evidence="16 17">
    <name type="scientific">Phoxinus phoxinus</name>
    <name type="common">Eurasian minnow</name>
    <dbReference type="NCBI Taxonomy" id="58324"/>
    <lineage>
        <taxon>Eukaryota</taxon>
        <taxon>Metazoa</taxon>
        <taxon>Chordata</taxon>
        <taxon>Craniata</taxon>
        <taxon>Vertebrata</taxon>
        <taxon>Euteleostomi</taxon>
        <taxon>Actinopterygii</taxon>
        <taxon>Neopterygii</taxon>
        <taxon>Teleostei</taxon>
        <taxon>Ostariophysi</taxon>
        <taxon>Cypriniformes</taxon>
        <taxon>Leuciscidae</taxon>
        <taxon>Phoxininae</taxon>
        <taxon>Phoxinus</taxon>
    </lineage>
</organism>
<keyword evidence="9" id="KW-0539">Nucleus</keyword>
<evidence type="ECO:0000256" key="4">
    <source>
        <dbReference type="ARBA" id="ARBA00022763"/>
    </source>
</evidence>
<evidence type="ECO:0000256" key="5">
    <source>
        <dbReference type="ARBA" id="ARBA00022840"/>
    </source>
</evidence>
<dbReference type="InterPro" id="IPR030548">
    <property type="entry name" value="RAD51B"/>
</dbReference>
<evidence type="ECO:0000256" key="2">
    <source>
        <dbReference type="ARBA" id="ARBA00007095"/>
    </source>
</evidence>
<evidence type="ECO:0000256" key="6">
    <source>
        <dbReference type="ARBA" id="ARBA00023125"/>
    </source>
</evidence>
<evidence type="ECO:0000256" key="14">
    <source>
        <dbReference type="ARBA" id="ARBA00079682"/>
    </source>
</evidence>
<keyword evidence="3" id="KW-0547">Nucleotide-binding</keyword>
<dbReference type="GO" id="GO:0033063">
    <property type="term" value="C:Rad51B-Rad51C-Rad51D-XRCC2 complex"/>
    <property type="evidence" value="ECO:0007669"/>
    <property type="project" value="InterPro"/>
</dbReference>
<protein>
    <recommendedName>
        <fullName evidence="12">DNA repair protein RAD51 homolog 2</fullName>
    </recommendedName>
    <alternativeName>
        <fullName evidence="13">RAD51 homolog B</fullName>
    </alternativeName>
    <alternativeName>
        <fullName evidence="14">RAD51-like protein 1</fullName>
    </alternativeName>
</protein>
<evidence type="ECO:0000256" key="13">
    <source>
        <dbReference type="ARBA" id="ARBA00078129"/>
    </source>
</evidence>
<gene>
    <name evidence="16" type="ORF">R3I93_011800</name>
</gene>
<accession>A0AAN9H4K7</accession>
<feature type="domain" description="RecA family profile 1" evidence="15">
    <location>
        <begin position="75"/>
        <end position="255"/>
    </location>
</feature>
<evidence type="ECO:0000256" key="1">
    <source>
        <dbReference type="ARBA" id="ARBA00004123"/>
    </source>
</evidence>
<dbReference type="PIRSF" id="PIRSF005856">
    <property type="entry name" value="Rad51"/>
    <property type="match status" value="1"/>
</dbReference>
<evidence type="ECO:0000313" key="16">
    <source>
        <dbReference type="EMBL" id="KAK7150662.1"/>
    </source>
</evidence>